<keyword evidence="3" id="KW-0723">Serine/threonine-protein kinase</keyword>
<keyword evidence="5" id="KW-0808">Transferase</keyword>
<gene>
    <name evidence="13" type="ORF">ISN44_As10g014910</name>
</gene>
<protein>
    <submittedName>
        <fullName evidence="13">PB1 domain</fullName>
    </submittedName>
</protein>
<feature type="binding site" evidence="10">
    <location>
        <position position="938"/>
    </location>
    <ligand>
        <name>ATP</name>
        <dbReference type="ChEBI" id="CHEBI:30616"/>
    </ligand>
</feature>
<comment type="caution">
    <text evidence="13">The sequence shown here is derived from an EMBL/GenBank/DDBJ whole genome shotgun (WGS) entry which is preliminary data.</text>
</comment>
<dbReference type="PANTHER" id="PTHR23257">
    <property type="entry name" value="SERINE-THREONINE PROTEIN KINASE"/>
    <property type="match status" value="1"/>
</dbReference>
<evidence type="ECO:0000256" key="11">
    <source>
        <dbReference type="SAM" id="MobiDB-lite"/>
    </source>
</evidence>
<feature type="region of interest" description="Disordered" evidence="11">
    <location>
        <begin position="736"/>
        <end position="798"/>
    </location>
</feature>
<dbReference type="FunFam" id="3.10.20.90:FF:000058">
    <property type="entry name" value="Octicosapeptide/phox/Bem1p domain kinase superfamily protein"/>
    <property type="match status" value="1"/>
</dbReference>
<accession>A0A8T1ZZ60</accession>
<evidence type="ECO:0000256" key="2">
    <source>
        <dbReference type="ARBA" id="ARBA00022490"/>
    </source>
</evidence>
<keyword evidence="4" id="KW-0597">Phosphoprotein</keyword>
<dbReference type="GO" id="GO:0005737">
    <property type="term" value="C:cytoplasm"/>
    <property type="evidence" value="ECO:0007669"/>
    <property type="project" value="UniProtKB-SubCell"/>
</dbReference>
<comment type="subcellular location">
    <subcellularLocation>
        <location evidence="1">Cytoplasm</location>
    </subcellularLocation>
</comment>
<dbReference type="PANTHER" id="PTHR23257:SF797">
    <property type="entry name" value="KINASE SUPERFAMILY WITH OCTICOSAPEPTIDE_PHOX_BEM1P DOMAIN-CONTAINING PROTEIN"/>
    <property type="match status" value="1"/>
</dbReference>
<feature type="region of interest" description="Disordered" evidence="11">
    <location>
        <begin position="636"/>
        <end position="663"/>
    </location>
</feature>
<feature type="compositionally biased region" description="Polar residues" evidence="11">
    <location>
        <begin position="636"/>
        <end position="658"/>
    </location>
</feature>
<dbReference type="Pfam" id="PF00564">
    <property type="entry name" value="PB1"/>
    <property type="match status" value="1"/>
</dbReference>
<dbReference type="AlphaFoldDB" id="A0A8T1ZZ60"/>
<organism evidence="13 14">
    <name type="scientific">Arabidopsis suecica</name>
    <name type="common">Swedish thale-cress</name>
    <name type="synonym">Cardaminopsis suecica</name>
    <dbReference type="NCBI Taxonomy" id="45249"/>
    <lineage>
        <taxon>Eukaryota</taxon>
        <taxon>Viridiplantae</taxon>
        <taxon>Streptophyta</taxon>
        <taxon>Embryophyta</taxon>
        <taxon>Tracheophyta</taxon>
        <taxon>Spermatophyta</taxon>
        <taxon>Magnoliopsida</taxon>
        <taxon>eudicotyledons</taxon>
        <taxon>Gunneridae</taxon>
        <taxon>Pentapetalae</taxon>
        <taxon>rosids</taxon>
        <taxon>malvids</taxon>
        <taxon>Brassicales</taxon>
        <taxon>Brassicaceae</taxon>
        <taxon>Camelineae</taxon>
        <taxon>Arabidopsis</taxon>
    </lineage>
</organism>
<evidence type="ECO:0000256" key="1">
    <source>
        <dbReference type="ARBA" id="ARBA00004496"/>
    </source>
</evidence>
<evidence type="ECO:0000256" key="10">
    <source>
        <dbReference type="PROSITE-ProRule" id="PRU10141"/>
    </source>
</evidence>
<evidence type="ECO:0000256" key="9">
    <source>
        <dbReference type="ARBA" id="ARBA00023294"/>
    </source>
</evidence>
<reference evidence="13 14" key="1">
    <citation type="submission" date="2020-12" db="EMBL/GenBank/DDBJ databases">
        <title>Concerted genomic and epigenomic changes stabilize Arabidopsis allopolyploids.</title>
        <authorList>
            <person name="Chen Z."/>
        </authorList>
    </citation>
    <scope>NUCLEOTIDE SEQUENCE [LARGE SCALE GENOMIC DNA]</scope>
    <source>
        <strain evidence="13">As9502</strain>
        <tissue evidence="13">Leaf</tissue>
    </source>
</reference>
<dbReference type="InterPro" id="IPR050167">
    <property type="entry name" value="Ser_Thr_protein_kinase"/>
</dbReference>
<dbReference type="InterPro" id="IPR000719">
    <property type="entry name" value="Prot_kinase_dom"/>
</dbReference>
<dbReference type="PROSITE" id="PS50011">
    <property type="entry name" value="PROTEIN_KINASE_DOM"/>
    <property type="match status" value="1"/>
</dbReference>
<dbReference type="FunFam" id="1.10.510.10:FF:000142">
    <property type="entry name" value="Octicosapeptide/phox/Bem1p domain kinase superfamily protein"/>
    <property type="match status" value="1"/>
</dbReference>
<dbReference type="Proteomes" id="UP000694251">
    <property type="component" value="Chromosome 10"/>
</dbReference>
<evidence type="ECO:0000313" key="13">
    <source>
        <dbReference type="EMBL" id="KAG7564736.1"/>
    </source>
</evidence>
<dbReference type="GO" id="GO:0004674">
    <property type="term" value="F:protein serine/threonine kinase activity"/>
    <property type="evidence" value="ECO:0007669"/>
    <property type="project" value="UniProtKB-KW"/>
</dbReference>
<dbReference type="InterPro" id="IPR000270">
    <property type="entry name" value="PB1_dom"/>
</dbReference>
<dbReference type="InterPro" id="IPR017441">
    <property type="entry name" value="Protein_kinase_ATP_BS"/>
</dbReference>
<evidence type="ECO:0000256" key="8">
    <source>
        <dbReference type="ARBA" id="ARBA00022840"/>
    </source>
</evidence>
<proteinExistence type="predicted"/>
<dbReference type="PROSITE" id="PS00107">
    <property type="entry name" value="PROTEIN_KINASE_ATP"/>
    <property type="match status" value="1"/>
</dbReference>
<sequence length="1194" mass="130928">MAHEPSSPSSNLVHNPANLSDYGLDYGSDLGNKCVSDGIITGFGSEQVSIDVMSTNNPNLGSSDMDDEEGEKVKFLCSYNGKIMPRPSDGMLRYVGGQTRIISAKRNVSFDEFEQKMIQVYGQPVVVIKYQLPDEDLDALVSVSSSEDIDNMMDEFDKLVERSSDGSGKLRVFLFDAASSEVDDSFGVSQYGDGVDIGQRYVEAVNGVVVSKESVASGSNSNPNSDFSGVDVVDSLGVGQSDFVATTWTSSNFSPHTYHSNSPRLVPPEPRSSAYVLPMTVQADPFHSSQLETVSGKQILGKIQQQQQVHDLQQSMTTPSEHHSPTYVESRQEALRQPDVVHSPIQLLPSSTSLFSQQPFQGSTVSVSSHQFLPASHMSMAPLNAQIGATPVLINPVLQTQENLLGNYPAERNVGIQKVAPLPTEPRYTAYQGTIAPGLPIGGCGGSQVPPSNYVVLPDGGLHQQVIMPESFQRVDDCHMCQTSFPHMHSDLVIRERNDGSTMSVPYVRSAFHASHPDDIMRVQQTDTFTGQQSFLNHSNHQERDTLHNANVATAQVETTEPFLNEIVRDVPIKVQVSRQQQHPVDPSVAYAQYRELSGLVDDVNIHAPGIYSNCQSFISPVDKIGTEDIMGTSSQQMARKNMLSHDTSGQSPLSQNIDHTDSTKTLTRVVLPGHESQPKASLPPTQSPLLGNPGLYLQSLVGGQQFDSVEAQSSNPAYDVVESTFDAANLPSSLSSNPDAANLPSSLSSSVGGADHKDSSKSLFSNQDPWNLQTNSKEDVKPDLLSSSKGSEEEHIKQELRNVAEGVAASVLQSSTSSYLEPTISVDEYPSNSKGEVSRNDEMKQQSTTQFKVLCMIFTIFGIPFYIFHISIEVIIVSQNIRNQLLERLNFGYSGSDSLDQLQIIKDSDLEELRELGSGTFGTVYHGKWRGTDVAIKRINDRCFTGKPSEQERMIDDFWNEAQTLAGLHHPNVVAFYGVVLDSPGGSVATVTEYMVNGSLRNALQKNVRKFDRRKRLLIAMDIAFGMEYLHGKKIVHFDLKSDNLLVNLRDLHRPICKVGDLGLSKVKCQTLISGGVRGTLPWMAPELLNGISSLVSEKVDVFSFGIVLWELFTGEEPYTDLHYGAIIGGIVSNTLRPQIPNFCDMDWKLLMERCWSAEPSERPSFTEIVNELRTMATKLPSKEQGSTQGAQS</sequence>
<evidence type="ECO:0000256" key="3">
    <source>
        <dbReference type="ARBA" id="ARBA00022527"/>
    </source>
</evidence>
<dbReference type="FunFam" id="3.30.200.20:FF:000081">
    <property type="entry name" value="Octicosapeptide/phox/Bem1p domain kinase superfamily protein"/>
    <property type="match status" value="1"/>
</dbReference>
<keyword evidence="7" id="KW-0418">Kinase</keyword>
<dbReference type="Pfam" id="PF07714">
    <property type="entry name" value="PK_Tyr_Ser-Thr"/>
    <property type="match status" value="1"/>
</dbReference>
<dbReference type="EMBL" id="JAEFBJ010000010">
    <property type="protein sequence ID" value="KAG7564736.1"/>
    <property type="molecule type" value="Genomic_DNA"/>
</dbReference>
<evidence type="ECO:0000256" key="4">
    <source>
        <dbReference type="ARBA" id="ARBA00022553"/>
    </source>
</evidence>
<feature type="compositionally biased region" description="Polar residues" evidence="11">
    <location>
        <begin position="736"/>
        <end position="752"/>
    </location>
</feature>
<evidence type="ECO:0000256" key="7">
    <source>
        <dbReference type="ARBA" id="ARBA00022777"/>
    </source>
</evidence>
<evidence type="ECO:0000256" key="6">
    <source>
        <dbReference type="ARBA" id="ARBA00022741"/>
    </source>
</evidence>
<dbReference type="OrthoDB" id="4062651at2759"/>
<dbReference type="GO" id="GO:0009734">
    <property type="term" value="P:auxin-activated signaling pathway"/>
    <property type="evidence" value="ECO:0007669"/>
    <property type="project" value="UniProtKB-KW"/>
</dbReference>
<feature type="domain" description="Protein kinase" evidence="12">
    <location>
        <begin position="911"/>
        <end position="1177"/>
    </location>
</feature>
<dbReference type="PROSITE" id="PS00108">
    <property type="entry name" value="PROTEIN_KINASE_ST"/>
    <property type="match status" value="1"/>
</dbReference>
<dbReference type="CDD" id="cd06410">
    <property type="entry name" value="PB1_UP2"/>
    <property type="match status" value="1"/>
</dbReference>
<dbReference type="GO" id="GO:0005524">
    <property type="term" value="F:ATP binding"/>
    <property type="evidence" value="ECO:0007669"/>
    <property type="project" value="UniProtKB-UniRule"/>
</dbReference>
<keyword evidence="2" id="KW-0963">Cytoplasm</keyword>
<keyword evidence="9" id="KW-0927">Auxin signaling pathway</keyword>
<evidence type="ECO:0000256" key="5">
    <source>
        <dbReference type="ARBA" id="ARBA00022679"/>
    </source>
</evidence>
<evidence type="ECO:0000259" key="12">
    <source>
        <dbReference type="PROSITE" id="PS50011"/>
    </source>
</evidence>
<keyword evidence="14" id="KW-1185">Reference proteome</keyword>
<dbReference type="InterPro" id="IPR008271">
    <property type="entry name" value="Ser/Thr_kinase_AS"/>
</dbReference>
<feature type="compositionally biased region" description="Polar residues" evidence="11">
    <location>
        <begin position="762"/>
        <end position="776"/>
    </location>
</feature>
<name>A0A8T1ZZ60_ARASU</name>
<keyword evidence="6 10" id="KW-0547">Nucleotide-binding</keyword>
<keyword evidence="8 10" id="KW-0067">ATP-binding</keyword>
<dbReference type="CDD" id="cd13999">
    <property type="entry name" value="STKc_MAP3K-like"/>
    <property type="match status" value="1"/>
</dbReference>
<dbReference type="InterPro" id="IPR001245">
    <property type="entry name" value="Ser-Thr/Tyr_kinase_cat_dom"/>
</dbReference>
<dbReference type="SMART" id="SM00220">
    <property type="entry name" value="S_TKc"/>
    <property type="match status" value="1"/>
</dbReference>
<dbReference type="GO" id="GO:0010928">
    <property type="term" value="P:regulation of auxin mediated signaling pathway"/>
    <property type="evidence" value="ECO:0007669"/>
    <property type="project" value="UniProtKB-ARBA"/>
</dbReference>
<evidence type="ECO:0000313" key="14">
    <source>
        <dbReference type="Proteomes" id="UP000694251"/>
    </source>
</evidence>
<dbReference type="SMART" id="SM00666">
    <property type="entry name" value="PB1"/>
    <property type="match status" value="1"/>
</dbReference>